<feature type="region of interest" description="Disordered" evidence="1">
    <location>
        <begin position="1"/>
        <end position="62"/>
    </location>
</feature>
<dbReference type="InterPro" id="IPR012337">
    <property type="entry name" value="RNaseH-like_sf"/>
</dbReference>
<dbReference type="InterPro" id="IPR008906">
    <property type="entry name" value="HATC_C_dom"/>
</dbReference>
<proteinExistence type="predicted"/>
<dbReference type="OrthoDB" id="1750591at2759"/>
<evidence type="ECO:0000259" key="2">
    <source>
        <dbReference type="Pfam" id="PF05699"/>
    </source>
</evidence>
<accession>A0A3N0XYL7</accession>
<name>A0A3N0XYL7_ANAGA</name>
<sequence>MTPQLDVQAENPGDNNPNLLEETVGDDLNSRAGEPINESSSLQSETATEQCPSTDSLSTDPARWGKIDESVRAYWARKARWKVVTAGLQPNENHRTETLKSLSDTRWAAHAQATKALCRNYANIQESLMNIAEDSKQNPTTQNDAWSLHKKMNRLETAFLCTMWNYVLQRFHGTSVALQAVDLDLCNAVDLVRSLREYIVGLRDEFDLFEDQAKAMSPTVSETYKQDTQRQRKRKTHVGTGIETRNRNWNRNRSNSNDTQPYSSGVFLVVMDRLLAELDRRFQSYNDLNSTFGFLNNISTLSAEHLHKKAADLQKRYHTDLENEFCEEIIQFKELICHDELSSARELLLCIKKRKLQTIFPNVDVALRLYLTLPVTNASGERSFSKLKLVKNRLRSTIVQQKLNNLTLMSIESDLLRKVDFTDLIKDFAAKKSRRCHF</sequence>
<evidence type="ECO:0000256" key="1">
    <source>
        <dbReference type="SAM" id="MobiDB-lite"/>
    </source>
</evidence>
<dbReference type="GO" id="GO:0046983">
    <property type="term" value="F:protein dimerization activity"/>
    <property type="evidence" value="ECO:0007669"/>
    <property type="project" value="InterPro"/>
</dbReference>
<dbReference type="InterPro" id="IPR052958">
    <property type="entry name" value="IFN-induced_PKR_regulator"/>
</dbReference>
<dbReference type="Pfam" id="PF05699">
    <property type="entry name" value="Dimer_Tnp_hAT"/>
    <property type="match status" value="1"/>
</dbReference>
<dbReference type="PANTHER" id="PTHR46289">
    <property type="entry name" value="52 KDA REPRESSOR OF THE INHIBITOR OF THE PROTEIN KINASE-LIKE PROTEIN-RELATED"/>
    <property type="match status" value="1"/>
</dbReference>
<dbReference type="SUPFAM" id="SSF53098">
    <property type="entry name" value="Ribonuclease H-like"/>
    <property type="match status" value="1"/>
</dbReference>
<reference evidence="3 4" key="1">
    <citation type="submission" date="2018-10" db="EMBL/GenBank/DDBJ databases">
        <title>Genome assembly for a Yunnan-Guizhou Plateau 3E fish, Anabarilius grahami (Regan), and its evolutionary and genetic applications.</title>
        <authorList>
            <person name="Jiang W."/>
        </authorList>
    </citation>
    <scope>NUCLEOTIDE SEQUENCE [LARGE SCALE GENOMIC DNA]</scope>
    <source>
        <strain evidence="3">AG-KIZ</strain>
        <tissue evidence="3">Muscle</tissue>
    </source>
</reference>
<feature type="domain" description="HAT C-terminal dimerisation" evidence="2">
    <location>
        <begin position="347"/>
        <end position="415"/>
    </location>
</feature>
<evidence type="ECO:0000313" key="3">
    <source>
        <dbReference type="EMBL" id="ROK32560.1"/>
    </source>
</evidence>
<keyword evidence="4" id="KW-1185">Reference proteome</keyword>
<evidence type="ECO:0000313" key="4">
    <source>
        <dbReference type="Proteomes" id="UP000281406"/>
    </source>
</evidence>
<protein>
    <recommendedName>
        <fullName evidence="2">HAT C-terminal dimerisation domain-containing protein</fullName>
    </recommendedName>
</protein>
<organism evidence="3 4">
    <name type="scientific">Anabarilius grahami</name>
    <name type="common">Kanglang fish</name>
    <name type="synonym">Barilius grahami</name>
    <dbReference type="NCBI Taxonomy" id="495550"/>
    <lineage>
        <taxon>Eukaryota</taxon>
        <taxon>Metazoa</taxon>
        <taxon>Chordata</taxon>
        <taxon>Craniata</taxon>
        <taxon>Vertebrata</taxon>
        <taxon>Euteleostomi</taxon>
        <taxon>Actinopterygii</taxon>
        <taxon>Neopterygii</taxon>
        <taxon>Teleostei</taxon>
        <taxon>Ostariophysi</taxon>
        <taxon>Cypriniformes</taxon>
        <taxon>Xenocyprididae</taxon>
        <taxon>Xenocypridinae</taxon>
        <taxon>Xenocypridinae incertae sedis</taxon>
        <taxon>Anabarilius</taxon>
    </lineage>
</organism>
<feature type="region of interest" description="Disordered" evidence="1">
    <location>
        <begin position="219"/>
        <end position="258"/>
    </location>
</feature>
<gene>
    <name evidence="3" type="ORF">DPX16_23678</name>
</gene>
<dbReference type="Proteomes" id="UP000281406">
    <property type="component" value="Unassembled WGS sequence"/>
</dbReference>
<dbReference type="AlphaFoldDB" id="A0A3N0XYL7"/>
<feature type="compositionally biased region" description="Polar residues" evidence="1">
    <location>
        <begin position="37"/>
        <end position="59"/>
    </location>
</feature>
<dbReference type="EMBL" id="RJVU01057223">
    <property type="protein sequence ID" value="ROK32560.1"/>
    <property type="molecule type" value="Genomic_DNA"/>
</dbReference>
<comment type="caution">
    <text evidence="3">The sequence shown here is derived from an EMBL/GenBank/DDBJ whole genome shotgun (WGS) entry which is preliminary data.</text>
</comment>
<feature type="compositionally biased region" description="Low complexity" evidence="1">
    <location>
        <begin position="247"/>
        <end position="257"/>
    </location>
</feature>
<dbReference type="PANTHER" id="PTHR46289:SF19">
    <property type="entry name" value="ZINC FINGER MYM-TYPE CONTAINING 1"/>
    <property type="match status" value="1"/>
</dbReference>